<gene>
    <name evidence="2" type="ORF">AVDCRST_MAG36-2744</name>
</gene>
<feature type="region of interest" description="Disordered" evidence="1">
    <location>
        <begin position="1"/>
        <end position="160"/>
    </location>
</feature>
<dbReference type="EMBL" id="CADCUH010000177">
    <property type="protein sequence ID" value="CAA9362366.1"/>
    <property type="molecule type" value="Genomic_DNA"/>
</dbReference>
<sequence>GGRHRGVRGRQDGGGPRARRTAAGAVRRCRRPAPAGQRREDARGDTADRRGPAPVAAQRRRLAGSARGDGRGDELLGAAAGLPRRPRPSRPDRVVPAPDGGRAGAADPHDRTTPLHAGHAADLPAAHPRAARGRRTRRRGGLDTTGRGGGGGVPGAHRRL</sequence>
<protein>
    <submittedName>
        <fullName evidence="2">Gluconokinase</fullName>
        <ecNumber evidence="2">2.7.1.12</ecNumber>
    </submittedName>
</protein>
<dbReference type="GO" id="GO:0046316">
    <property type="term" value="F:gluconokinase activity"/>
    <property type="evidence" value="ECO:0007669"/>
    <property type="project" value="UniProtKB-EC"/>
</dbReference>
<accession>A0A6J4ML39</accession>
<proteinExistence type="predicted"/>
<evidence type="ECO:0000256" key="1">
    <source>
        <dbReference type="SAM" id="MobiDB-lite"/>
    </source>
</evidence>
<dbReference type="EC" id="2.7.1.12" evidence="2"/>
<feature type="compositionally biased region" description="Basic and acidic residues" evidence="1">
    <location>
        <begin position="37"/>
        <end position="51"/>
    </location>
</feature>
<keyword evidence="2" id="KW-0418">Kinase</keyword>
<reference evidence="2" key="1">
    <citation type="submission" date="2020-02" db="EMBL/GenBank/DDBJ databases">
        <authorList>
            <person name="Meier V. D."/>
        </authorList>
    </citation>
    <scope>NUCLEOTIDE SEQUENCE</scope>
    <source>
        <strain evidence="2">AVDCRST_MAG36</strain>
    </source>
</reference>
<name>A0A6J4ML39_9ACTN</name>
<organism evidence="2">
    <name type="scientific">uncultured Nocardioidaceae bacterium</name>
    <dbReference type="NCBI Taxonomy" id="253824"/>
    <lineage>
        <taxon>Bacteria</taxon>
        <taxon>Bacillati</taxon>
        <taxon>Actinomycetota</taxon>
        <taxon>Actinomycetes</taxon>
        <taxon>Propionibacteriales</taxon>
        <taxon>Nocardioidaceae</taxon>
        <taxon>environmental samples</taxon>
    </lineage>
</organism>
<evidence type="ECO:0000313" key="2">
    <source>
        <dbReference type="EMBL" id="CAA9362366.1"/>
    </source>
</evidence>
<feature type="compositionally biased region" description="Low complexity" evidence="1">
    <location>
        <begin position="94"/>
        <end position="106"/>
    </location>
</feature>
<feature type="compositionally biased region" description="Basic residues" evidence="1">
    <location>
        <begin position="129"/>
        <end position="139"/>
    </location>
</feature>
<feature type="non-terminal residue" evidence="2">
    <location>
        <position position="1"/>
    </location>
</feature>
<keyword evidence="2" id="KW-0808">Transferase</keyword>
<feature type="non-terminal residue" evidence="2">
    <location>
        <position position="160"/>
    </location>
</feature>
<dbReference type="AlphaFoldDB" id="A0A6J4ML39"/>